<organism evidence="2 4">
    <name type="scientific">Sphingosinicella microcystinivorans</name>
    <dbReference type="NCBI Taxonomy" id="335406"/>
    <lineage>
        <taxon>Bacteria</taxon>
        <taxon>Pseudomonadati</taxon>
        <taxon>Pseudomonadota</taxon>
        <taxon>Alphaproteobacteria</taxon>
        <taxon>Sphingomonadales</taxon>
        <taxon>Sphingosinicellaceae</taxon>
        <taxon>Sphingosinicella</taxon>
    </lineage>
</organism>
<dbReference type="AlphaFoldDB" id="A0AAD1G2V3"/>
<evidence type="ECO:0000256" key="1">
    <source>
        <dbReference type="SAM" id="MobiDB-lite"/>
    </source>
</evidence>
<dbReference type="EMBL" id="AP018711">
    <property type="protein sequence ID" value="BBE36056.1"/>
    <property type="molecule type" value="Genomic_DNA"/>
</dbReference>
<evidence type="ECO:0000313" key="3">
    <source>
        <dbReference type="EMBL" id="RKS88244.1"/>
    </source>
</evidence>
<name>A0AAD1G2V3_SPHMI</name>
<evidence type="ECO:0000313" key="5">
    <source>
        <dbReference type="Proteomes" id="UP000276029"/>
    </source>
</evidence>
<dbReference type="Proteomes" id="UP000276029">
    <property type="component" value="Unassembled WGS sequence"/>
</dbReference>
<sequence length="105" mass="11091">MTAIPALLTDIESLSGMTAHAAAGGDWTAVERYETVRLALVKTLSGLAADPVLRAEALSALRQAESHSVTIGHAIDVGRRAHERSAQALRQSGTARRLYGKARTA</sequence>
<dbReference type="Proteomes" id="UP000275727">
    <property type="component" value="Chromosome"/>
</dbReference>
<dbReference type="EMBL" id="RBWX01000009">
    <property type="protein sequence ID" value="RKS88244.1"/>
    <property type="molecule type" value="Genomic_DNA"/>
</dbReference>
<reference evidence="2 4" key="1">
    <citation type="submission" date="2018-06" db="EMBL/GenBank/DDBJ databases">
        <title>Complete Genome Sequence of the Microcystin-Degrading Bacterium Sphingosinicella microcystinivorans Strain B-9.</title>
        <authorList>
            <person name="Jin H."/>
            <person name="Nishizawa T."/>
            <person name="Guo Y."/>
            <person name="Nishizawa A."/>
            <person name="Park H."/>
            <person name="Kato H."/>
            <person name="Tsuji K."/>
            <person name="Harada K."/>
        </authorList>
    </citation>
    <scope>NUCLEOTIDE SEQUENCE [LARGE SCALE GENOMIC DNA]</scope>
    <source>
        <strain evidence="2 4">B9</strain>
    </source>
</reference>
<evidence type="ECO:0008006" key="6">
    <source>
        <dbReference type="Google" id="ProtNLM"/>
    </source>
</evidence>
<evidence type="ECO:0000313" key="4">
    <source>
        <dbReference type="Proteomes" id="UP000275727"/>
    </source>
</evidence>
<protein>
    <recommendedName>
        <fullName evidence="6">Protein FliT</fullName>
    </recommendedName>
</protein>
<dbReference type="KEGG" id="smic:SmB9_37140"/>
<evidence type="ECO:0000313" key="2">
    <source>
        <dbReference type="EMBL" id="BBE36056.1"/>
    </source>
</evidence>
<gene>
    <name evidence="3" type="ORF">DFR51_2892</name>
    <name evidence="2" type="ORF">SmB9_37140</name>
</gene>
<proteinExistence type="predicted"/>
<dbReference type="RefSeq" id="WP_121052297.1">
    <property type="nucleotide sequence ID" value="NZ_AP018711.1"/>
</dbReference>
<keyword evidence="5" id="KW-1185">Reference proteome</keyword>
<feature type="region of interest" description="Disordered" evidence="1">
    <location>
        <begin position="83"/>
        <end position="105"/>
    </location>
</feature>
<accession>A0AAD1G2V3</accession>
<reference evidence="3 5" key="2">
    <citation type="submission" date="2018-10" db="EMBL/GenBank/DDBJ databases">
        <title>Genomic Encyclopedia of Type Strains, Phase IV (KMG-IV): sequencing the most valuable type-strain genomes for metagenomic binning, comparative biology and taxonomic classification.</title>
        <authorList>
            <person name="Goeker M."/>
        </authorList>
    </citation>
    <scope>NUCLEOTIDE SEQUENCE [LARGE SCALE GENOMIC DNA]</scope>
    <source>
        <strain evidence="3 5">DSM 19791</strain>
    </source>
</reference>